<evidence type="ECO:0000313" key="8">
    <source>
        <dbReference type="Proteomes" id="UP000249293"/>
    </source>
</evidence>
<evidence type="ECO:0000256" key="1">
    <source>
        <dbReference type="ARBA" id="ARBA00005500"/>
    </source>
</evidence>
<organism evidence="7 8">
    <name type="scientific">Pichia kudriavzevii</name>
    <name type="common">Yeast</name>
    <name type="synonym">Issatchenkia orientalis</name>
    <dbReference type="NCBI Taxonomy" id="4909"/>
    <lineage>
        <taxon>Eukaryota</taxon>
        <taxon>Fungi</taxon>
        <taxon>Dikarya</taxon>
        <taxon>Ascomycota</taxon>
        <taxon>Saccharomycotina</taxon>
        <taxon>Pichiomycetes</taxon>
        <taxon>Pichiales</taxon>
        <taxon>Pichiaceae</taxon>
        <taxon>Pichia</taxon>
    </lineage>
</organism>
<evidence type="ECO:0000256" key="5">
    <source>
        <dbReference type="ARBA" id="ARBA00023136"/>
    </source>
</evidence>
<evidence type="ECO:0000313" key="7">
    <source>
        <dbReference type="EMBL" id="AWU77426.1"/>
    </source>
</evidence>
<comment type="similarity">
    <text evidence="1 6">Belongs to the RAMP4 family.</text>
</comment>
<dbReference type="EMBL" id="CP028776">
    <property type="protein sequence ID" value="AWU77426.1"/>
    <property type="molecule type" value="Genomic_DNA"/>
</dbReference>
<accession>A0A2U9R8K3</accession>
<evidence type="ECO:0000256" key="6">
    <source>
        <dbReference type="RuleBase" id="RU364120"/>
    </source>
</evidence>
<evidence type="ECO:0000256" key="3">
    <source>
        <dbReference type="ARBA" id="ARBA00022824"/>
    </source>
</evidence>
<proteinExistence type="inferred from homology"/>
<keyword evidence="5 6" id="KW-0472">Membrane</keyword>
<evidence type="ECO:0000256" key="2">
    <source>
        <dbReference type="ARBA" id="ARBA00022692"/>
    </source>
</evidence>
<dbReference type="VEuPathDB" id="FungiDB:C5L36_0D01640"/>
<dbReference type="GeneID" id="40385255"/>
<comment type="function">
    <text evidence="6">Interacts with target proteins during translocation into the lumen of the endoplasmic reticulum. Protects unfolded target proteins against degradation and facilitate correct glycosylation.</text>
</comment>
<dbReference type="AlphaFoldDB" id="A0A2U9R8K3"/>
<dbReference type="Proteomes" id="UP000249293">
    <property type="component" value="Chromosome 4"/>
</dbReference>
<keyword evidence="2 6" id="KW-0812">Transmembrane</keyword>
<keyword evidence="3 6" id="KW-0256">Endoplasmic reticulum</keyword>
<sequence>MAVQTFKQRRANEKFANEVKKVRTGEKQKVKKEPTQRSINLPKWMIVLLVFLLVGGGVLELLRIFF</sequence>
<dbReference type="Pfam" id="PF06624">
    <property type="entry name" value="RAMP4"/>
    <property type="match status" value="1"/>
</dbReference>
<dbReference type="InterPro" id="IPR010580">
    <property type="entry name" value="ER_stress-assoc"/>
</dbReference>
<reference evidence="7 8" key="1">
    <citation type="submission" date="2018-06" db="EMBL/GenBank/DDBJ databases">
        <title>Population genomics shows no distinction between pathogenic Candida krusei and environmental Pichia kudriavzevii: One species, four names.</title>
        <authorList>
            <person name="Douglass A.P."/>
            <person name="Offei B."/>
            <person name="Braun-Galleani S."/>
            <person name="Coughlan A.Y."/>
            <person name="Martos A."/>
            <person name="Ortiz-Merino R.A."/>
            <person name="Byrne K.P."/>
            <person name="Wolfe K.H."/>
        </authorList>
    </citation>
    <scope>NUCLEOTIDE SEQUENCE [LARGE SCALE GENOMIC DNA]</scope>
    <source>
        <strain evidence="7 8">CBS573</strain>
    </source>
</reference>
<protein>
    <recommendedName>
        <fullName evidence="6">Stress-associated endoplasmic reticulum protein</fullName>
    </recommendedName>
</protein>
<feature type="transmembrane region" description="Helical" evidence="6">
    <location>
        <begin position="44"/>
        <end position="65"/>
    </location>
</feature>
<evidence type="ECO:0000256" key="4">
    <source>
        <dbReference type="ARBA" id="ARBA00022989"/>
    </source>
</evidence>
<name>A0A2U9R8K3_PICKU</name>
<keyword evidence="4 6" id="KW-1133">Transmembrane helix</keyword>
<keyword evidence="8" id="KW-1185">Reference proteome</keyword>
<gene>
    <name evidence="7" type="ORF">C5L36_0D01640</name>
</gene>
<dbReference type="KEGG" id="pkz:C5L36_0D01640"/>
<dbReference type="GO" id="GO:0005789">
    <property type="term" value="C:endoplasmic reticulum membrane"/>
    <property type="evidence" value="ECO:0007669"/>
    <property type="project" value="UniProtKB-SubCell"/>
</dbReference>
<dbReference type="RefSeq" id="XP_029322903.1">
    <property type="nucleotide sequence ID" value="XM_029467043.1"/>
</dbReference>
<comment type="subcellular location">
    <subcellularLocation>
        <location evidence="6">Membrane</location>
        <topology evidence="6">Single-pass membrane protein</topology>
    </subcellularLocation>
    <subcellularLocation>
        <location evidence="6">Endoplasmic reticulum membrane</location>
        <topology evidence="6">Single-pass membrane protein</topology>
    </subcellularLocation>
</comment>